<name>A0A8S5RZY4_9CAUD</name>
<organism evidence="1">
    <name type="scientific">Myoviridae sp. ctNQV2</name>
    <dbReference type="NCBI Taxonomy" id="2827683"/>
    <lineage>
        <taxon>Viruses</taxon>
        <taxon>Duplodnaviria</taxon>
        <taxon>Heunggongvirae</taxon>
        <taxon>Uroviricota</taxon>
        <taxon>Caudoviricetes</taxon>
    </lineage>
</organism>
<proteinExistence type="predicted"/>
<sequence length="134" mass="16161">MINFYCSLTQYSFKVNFVLTIEKYLFGIDIIHTFVHIKIKSNKVMKAKNYIPQISVYYSERNYNDYNNAIQQAIKRFKEFYSRFDKRLLTTKKKVNVNIKGHILNVNIDFNKVHYSQCYEIVNYNEIKGIQINY</sequence>
<reference evidence="1" key="1">
    <citation type="journal article" date="2021" name="Proc. Natl. Acad. Sci. U.S.A.">
        <title>A Catalog of Tens of Thousands of Viruses from Human Metagenomes Reveals Hidden Associations with Chronic Diseases.</title>
        <authorList>
            <person name="Tisza M.J."/>
            <person name="Buck C.B."/>
        </authorList>
    </citation>
    <scope>NUCLEOTIDE SEQUENCE</scope>
    <source>
        <strain evidence="1">CtNQV2</strain>
    </source>
</reference>
<accession>A0A8S5RZY4</accession>
<dbReference type="EMBL" id="BK032510">
    <property type="protein sequence ID" value="DAF44067.1"/>
    <property type="molecule type" value="Genomic_DNA"/>
</dbReference>
<evidence type="ECO:0000313" key="1">
    <source>
        <dbReference type="EMBL" id="DAF44067.1"/>
    </source>
</evidence>
<protein>
    <submittedName>
        <fullName evidence="1">Uncharacterized protein</fullName>
    </submittedName>
</protein>